<evidence type="ECO:0000313" key="3">
    <source>
        <dbReference type="Ensembl" id="ENSONIP00000069167.1"/>
    </source>
</evidence>
<keyword evidence="4" id="KW-1185">Reference proteome</keyword>
<dbReference type="Pfam" id="PF15067">
    <property type="entry name" value="FAM124"/>
    <property type="match status" value="1"/>
</dbReference>
<comment type="similarity">
    <text evidence="1">Belongs to the FAM124 family.</text>
</comment>
<reference evidence="3" key="3">
    <citation type="submission" date="2025-09" db="UniProtKB">
        <authorList>
            <consortium name="Ensembl"/>
        </authorList>
    </citation>
    <scope>IDENTIFICATION</scope>
</reference>
<dbReference type="Ensembl" id="ENSONIT00000044585.1">
    <property type="protein sequence ID" value="ENSONIP00000069167.1"/>
    <property type="gene ID" value="ENSONIG00000040230.1"/>
</dbReference>
<reference evidence="3" key="2">
    <citation type="submission" date="2025-08" db="UniProtKB">
        <authorList>
            <consortium name="Ensembl"/>
        </authorList>
    </citation>
    <scope>IDENTIFICATION</scope>
</reference>
<evidence type="ECO:0000313" key="4">
    <source>
        <dbReference type="Proteomes" id="UP000005207"/>
    </source>
</evidence>
<proteinExistence type="inferred from homology"/>
<dbReference type="InParanoid" id="A0A669EDQ0"/>
<dbReference type="PANTHER" id="PTHR14715:SF2">
    <property type="entry name" value="PROTEIN FAM124B"/>
    <property type="match status" value="1"/>
</dbReference>
<dbReference type="GO" id="GO:0005654">
    <property type="term" value="C:nucleoplasm"/>
    <property type="evidence" value="ECO:0007669"/>
    <property type="project" value="TreeGrafter"/>
</dbReference>
<dbReference type="InterPro" id="IPR029380">
    <property type="entry name" value="FAM124"/>
</dbReference>
<gene>
    <name evidence="3" type="primary">FAM124B</name>
</gene>
<organism evidence="3 4">
    <name type="scientific">Oreochromis niloticus</name>
    <name type="common">Nile tilapia</name>
    <name type="synonym">Tilapia nilotica</name>
    <dbReference type="NCBI Taxonomy" id="8128"/>
    <lineage>
        <taxon>Eukaryota</taxon>
        <taxon>Metazoa</taxon>
        <taxon>Chordata</taxon>
        <taxon>Craniata</taxon>
        <taxon>Vertebrata</taxon>
        <taxon>Euteleostomi</taxon>
        <taxon>Actinopterygii</taxon>
        <taxon>Neopterygii</taxon>
        <taxon>Teleostei</taxon>
        <taxon>Neoteleostei</taxon>
        <taxon>Acanthomorphata</taxon>
        <taxon>Ovalentaria</taxon>
        <taxon>Cichlomorphae</taxon>
        <taxon>Cichliformes</taxon>
        <taxon>Cichlidae</taxon>
        <taxon>African cichlids</taxon>
        <taxon>Pseudocrenilabrinae</taxon>
        <taxon>Oreochromini</taxon>
        <taxon>Oreochromis</taxon>
    </lineage>
</organism>
<dbReference type="GeneTree" id="ENSGT00590000083134"/>
<dbReference type="AlphaFoldDB" id="A0A669EDQ0"/>
<reference evidence="4" key="1">
    <citation type="submission" date="2012-01" db="EMBL/GenBank/DDBJ databases">
        <title>The Genome Sequence of Oreochromis niloticus (Nile Tilapia).</title>
        <authorList>
            <consortium name="Broad Institute Genome Assembly Team"/>
            <consortium name="Broad Institute Sequencing Platform"/>
            <person name="Di Palma F."/>
            <person name="Johnson J."/>
            <person name="Lander E.S."/>
            <person name="Lindblad-Toh K."/>
        </authorList>
    </citation>
    <scope>NUCLEOTIDE SEQUENCE [LARGE SCALE GENOMIC DNA]</scope>
</reference>
<evidence type="ECO:0000259" key="2">
    <source>
        <dbReference type="Pfam" id="PF15067"/>
    </source>
</evidence>
<dbReference type="InterPro" id="IPR046365">
    <property type="entry name" value="FAM124_dom"/>
</dbReference>
<dbReference type="Proteomes" id="UP000005207">
    <property type="component" value="Linkage group LG14"/>
</dbReference>
<feature type="domain" description="FAM124" evidence="2">
    <location>
        <begin position="11"/>
        <end position="227"/>
    </location>
</feature>
<protein>
    <submittedName>
        <fullName evidence="3">Family with sequence similarity 124 member B</fullName>
    </submittedName>
</protein>
<dbReference type="PANTHER" id="PTHR14715">
    <property type="entry name" value="FAM124 DOMAIN-CONTAINING PROTEIN-RELATED"/>
    <property type="match status" value="1"/>
</dbReference>
<dbReference type="OMA" id="CCHSSLR"/>
<accession>A0A669EDQ0</accession>
<sequence>RKQRQQQLLLMHLHLLANPGDSLLLQHTLDRLLRWLCPSLRIFHVSERASPFRTYPRYPSLAITFFLHEAYGEERILKVLDFFQRPPWHYHHTESCGNFYSLGAGMPVWGVRPVHCGGEILRVTLYSAYDNYEDAVRLYETVLQRQAEEQKAGFCWFTLHMEPGLCLQLALKQLSPGVRVEPCSSAVLQFSVEEIGQLVPLLPNPCTPISATRWQTEDLDGNKVLFQVTAGYLLLSAASSRVLLTPSIHMNLFSCLPRYLRPASSVFNILCPIYPLSLLYTLSRLSQPSPFNFV</sequence>
<name>A0A669EDQ0_ORENI</name>
<evidence type="ECO:0000256" key="1">
    <source>
        <dbReference type="ARBA" id="ARBA00006440"/>
    </source>
</evidence>